<gene>
    <name evidence="2" type="ORF">MNOR_LOCUS3092</name>
</gene>
<name>A0AAV2PQD2_MEGNR</name>
<evidence type="ECO:0000256" key="1">
    <source>
        <dbReference type="SAM" id="SignalP"/>
    </source>
</evidence>
<protein>
    <submittedName>
        <fullName evidence="2">Uncharacterized protein</fullName>
    </submittedName>
</protein>
<keyword evidence="3" id="KW-1185">Reference proteome</keyword>
<proteinExistence type="predicted"/>
<comment type="caution">
    <text evidence="2">The sequence shown here is derived from an EMBL/GenBank/DDBJ whole genome shotgun (WGS) entry which is preliminary data.</text>
</comment>
<dbReference type="EMBL" id="CAXKWB010001015">
    <property type="protein sequence ID" value="CAL4063126.1"/>
    <property type="molecule type" value="Genomic_DNA"/>
</dbReference>
<reference evidence="2 3" key="1">
    <citation type="submission" date="2024-05" db="EMBL/GenBank/DDBJ databases">
        <authorList>
            <person name="Wallberg A."/>
        </authorList>
    </citation>
    <scope>NUCLEOTIDE SEQUENCE [LARGE SCALE GENOMIC DNA]</scope>
</reference>
<feature type="signal peptide" evidence="1">
    <location>
        <begin position="1"/>
        <end position="23"/>
    </location>
</feature>
<feature type="chain" id="PRO_5043898308" evidence="1">
    <location>
        <begin position="24"/>
        <end position="216"/>
    </location>
</feature>
<dbReference type="Proteomes" id="UP001497623">
    <property type="component" value="Unassembled WGS sequence"/>
</dbReference>
<accession>A0AAV2PQD2</accession>
<sequence length="216" mass="24188">MTTNMISVCSLLLLVAVGSFVNTEDNYDFDDEYDYGFEGEVARGRRGFSCLKMGSICFDATHFNVSQIVKEQGFCDNFKGGHEDYDLSHRHICPHITPYCCVNCGTTQQDDYCKREVKRGSIARRECCTGELFFGPSRLGCKCCKKCIRKQQCRSRHGFCVNPTDPVFNNTACLAGFPGTDYEGEYILKLRGCVGYNCHCCQPKHIPNATTLAPAN</sequence>
<organism evidence="2 3">
    <name type="scientific">Meganyctiphanes norvegica</name>
    <name type="common">Northern krill</name>
    <name type="synonym">Thysanopoda norvegica</name>
    <dbReference type="NCBI Taxonomy" id="48144"/>
    <lineage>
        <taxon>Eukaryota</taxon>
        <taxon>Metazoa</taxon>
        <taxon>Ecdysozoa</taxon>
        <taxon>Arthropoda</taxon>
        <taxon>Crustacea</taxon>
        <taxon>Multicrustacea</taxon>
        <taxon>Malacostraca</taxon>
        <taxon>Eumalacostraca</taxon>
        <taxon>Eucarida</taxon>
        <taxon>Euphausiacea</taxon>
        <taxon>Euphausiidae</taxon>
        <taxon>Meganyctiphanes</taxon>
    </lineage>
</organism>
<evidence type="ECO:0000313" key="3">
    <source>
        <dbReference type="Proteomes" id="UP001497623"/>
    </source>
</evidence>
<evidence type="ECO:0000313" key="2">
    <source>
        <dbReference type="EMBL" id="CAL4063126.1"/>
    </source>
</evidence>
<keyword evidence="1" id="KW-0732">Signal</keyword>
<dbReference type="AlphaFoldDB" id="A0AAV2PQD2"/>